<feature type="compositionally biased region" description="Basic and acidic residues" evidence="1">
    <location>
        <begin position="13"/>
        <end position="30"/>
    </location>
</feature>
<organism evidence="2 3">
    <name type="scientific">Trichoderma semiorbis</name>
    <dbReference type="NCBI Taxonomy" id="1491008"/>
    <lineage>
        <taxon>Eukaryota</taxon>
        <taxon>Fungi</taxon>
        <taxon>Dikarya</taxon>
        <taxon>Ascomycota</taxon>
        <taxon>Pezizomycotina</taxon>
        <taxon>Sordariomycetes</taxon>
        <taxon>Hypocreomycetidae</taxon>
        <taxon>Hypocreales</taxon>
        <taxon>Hypocreaceae</taxon>
        <taxon>Trichoderma</taxon>
    </lineage>
</organism>
<keyword evidence="3" id="KW-1185">Reference proteome</keyword>
<feature type="region of interest" description="Disordered" evidence="1">
    <location>
        <begin position="1"/>
        <end position="48"/>
    </location>
</feature>
<name>A0A9P8KP30_9HYPO</name>
<accession>A0A9P8KP30</accession>
<feature type="region of interest" description="Disordered" evidence="1">
    <location>
        <begin position="167"/>
        <end position="191"/>
    </location>
</feature>
<proteinExistence type="predicted"/>
<gene>
    <name evidence="2" type="ORF">TsFJ059_003447</name>
</gene>
<sequence>MKDSKTDGKKKHDFREDTPSDRDTCEKEAVEGESLVQDNSQRTPDDDASCMSISIQNKLSIDTNTTSSWTSKINEDSPRIIQPPRGEELFTREDTASSVYSCDEQVKATTKTTTISIFGEALSVISGYFTRESATPASSRLTNGNVDYSKMEREWERSENHKAALAKLEGREQDEDAASCYETMGWGGPSR</sequence>
<evidence type="ECO:0000313" key="2">
    <source>
        <dbReference type="EMBL" id="KAH0528607.1"/>
    </source>
</evidence>
<comment type="caution">
    <text evidence="2">The sequence shown here is derived from an EMBL/GenBank/DDBJ whole genome shotgun (WGS) entry which is preliminary data.</text>
</comment>
<evidence type="ECO:0000256" key="1">
    <source>
        <dbReference type="SAM" id="MobiDB-lite"/>
    </source>
</evidence>
<dbReference type="Proteomes" id="UP000826573">
    <property type="component" value="Unassembled WGS sequence"/>
</dbReference>
<dbReference type="EMBL" id="JAIMJC010000003">
    <property type="protein sequence ID" value="KAH0528607.1"/>
    <property type="molecule type" value="Genomic_DNA"/>
</dbReference>
<evidence type="ECO:0000313" key="3">
    <source>
        <dbReference type="Proteomes" id="UP000826573"/>
    </source>
</evidence>
<dbReference type="AlphaFoldDB" id="A0A9P8KP30"/>
<reference evidence="2 3" key="1">
    <citation type="submission" date="2021-08" db="EMBL/GenBank/DDBJ databases">
        <title>The highly contiguous genome resource for Trichoderma semiorbis FJ059, a fungal antagonistic to plant pathogens.</title>
        <authorList>
            <person name="Liu T."/>
        </authorList>
    </citation>
    <scope>NUCLEOTIDE SEQUENCE [LARGE SCALE GENOMIC DNA]</scope>
    <source>
        <strain evidence="2 3">FJ059</strain>
    </source>
</reference>
<protein>
    <submittedName>
        <fullName evidence="2">Uncharacterized protein</fullName>
    </submittedName>
</protein>